<dbReference type="OrthoDB" id="975794at2"/>
<name>A0A085WNG5_9BACT</name>
<keyword evidence="2" id="KW-1185">Reference proteome</keyword>
<dbReference type="InterPro" id="IPR027417">
    <property type="entry name" value="P-loop_NTPase"/>
</dbReference>
<proteinExistence type="predicted"/>
<dbReference type="AlphaFoldDB" id="A0A085WNG5"/>
<dbReference type="EMBL" id="JMCB01000005">
    <property type="protein sequence ID" value="KFE69228.1"/>
    <property type="molecule type" value="Genomic_DNA"/>
</dbReference>
<comment type="caution">
    <text evidence="1">The sequence shown here is derived from an EMBL/GenBank/DDBJ whole genome shotgun (WGS) entry which is preliminary data.</text>
</comment>
<dbReference type="STRING" id="394096.DB31_7130"/>
<evidence type="ECO:0000313" key="2">
    <source>
        <dbReference type="Proteomes" id="UP000028725"/>
    </source>
</evidence>
<protein>
    <recommendedName>
        <fullName evidence="3">Rad50/SbcC-type AAA domain-containing protein</fullName>
    </recommendedName>
</protein>
<evidence type="ECO:0000313" key="1">
    <source>
        <dbReference type="EMBL" id="KFE69228.1"/>
    </source>
</evidence>
<gene>
    <name evidence="1" type="ORF">DB31_7130</name>
</gene>
<dbReference type="PATRIC" id="fig|394096.3.peg.3174"/>
<accession>A0A085WNG5</accession>
<sequence length="625" mass="68594">MTVYERGFFIERITVKGTGLPDADLLFRDGLNVVEGASDTGKSFLGELIDFAFGASKPPRKIQAAAGYERVLVVLQERGSKRRHQVERSLTGGDAIVRLLRADGTTESEQLLAAKHSADSDRTLSAFLLSLSGFTPTKVRKNKKGETRTLSFRDIAFLAVVDETRIIAELPPHLSGSPVEATAEGDVLRLVITGHPSAEPIAVPKKTTSKAAKAQSELLAQLEEQVRSEIVGLGVQPEVVQEETQRIDATRRELLKEYEASRVELVSRERERAELGRALREAESRITVVEGLIARFELLDRHYEMDIARLEAIQETGSMLEQMPAKACPVCGADPTAHRPSDAADHFGLERVRSAAALERQKTARLRTDLQDVLNELRVEHEEKAGVRTRVRSELGALQSRIDTELAPRTRTSAEKMKEQDSRRDLLLRARTLVEHLDELGKRRATAEAAAKRTRAASTLEMPKVSTSEMEAFALNVQQVLSAWNYPEAGRVVFSEDAQDLVIGGQDRASHGKGVRALTCAAFITGILRHCARSGRAHPGLVVLDSPLVAYKDPDSPGTDGARFRQAGVREAFYRALAGDLCPGQVIVLENQEPPPDLSRGVVHHHFSKSDAGRYGLFPSIGSGR</sequence>
<evidence type="ECO:0008006" key="3">
    <source>
        <dbReference type="Google" id="ProtNLM"/>
    </source>
</evidence>
<dbReference type="Proteomes" id="UP000028725">
    <property type="component" value="Unassembled WGS sequence"/>
</dbReference>
<organism evidence="1 2">
    <name type="scientific">Hyalangium minutum</name>
    <dbReference type="NCBI Taxonomy" id="394096"/>
    <lineage>
        <taxon>Bacteria</taxon>
        <taxon>Pseudomonadati</taxon>
        <taxon>Myxococcota</taxon>
        <taxon>Myxococcia</taxon>
        <taxon>Myxococcales</taxon>
        <taxon>Cystobacterineae</taxon>
        <taxon>Archangiaceae</taxon>
        <taxon>Hyalangium</taxon>
    </lineage>
</organism>
<dbReference type="RefSeq" id="WP_044188054.1">
    <property type="nucleotide sequence ID" value="NZ_JMCB01000005.1"/>
</dbReference>
<dbReference type="SUPFAM" id="SSF52540">
    <property type="entry name" value="P-loop containing nucleoside triphosphate hydrolases"/>
    <property type="match status" value="1"/>
</dbReference>
<reference evidence="1 2" key="1">
    <citation type="submission" date="2014-04" db="EMBL/GenBank/DDBJ databases">
        <title>Genome assembly of Hyalangium minutum DSM 14724.</title>
        <authorList>
            <person name="Sharma G."/>
            <person name="Subramanian S."/>
        </authorList>
    </citation>
    <scope>NUCLEOTIDE SEQUENCE [LARGE SCALE GENOMIC DNA]</scope>
    <source>
        <strain evidence="1 2">DSM 14724</strain>
    </source>
</reference>